<reference evidence="1" key="1">
    <citation type="journal article" date="2020" name="Stud. Mycol.">
        <title>101 Dothideomycetes genomes: a test case for predicting lifestyles and emergence of pathogens.</title>
        <authorList>
            <person name="Haridas S."/>
            <person name="Albert R."/>
            <person name="Binder M."/>
            <person name="Bloem J."/>
            <person name="Labutti K."/>
            <person name="Salamov A."/>
            <person name="Andreopoulos B."/>
            <person name="Baker S."/>
            <person name="Barry K."/>
            <person name="Bills G."/>
            <person name="Bluhm B."/>
            <person name="Cannon C."/>
            <person name="Castanera R."/>
            <person name="Culley D."/>
            <person name="Daum C."/>
            <person name="Ezra D."/>
            <person name="Gonzalez J."/>
            <person name="Henrissat B."/>
            <person name="Kuo A."/>
            <person name="Liang C."/>
            <person name="Lipzen A."/>
            <person name="Lutzoni F."/>
            <person name="Magnuson J."/>
            <person name="Mondo S."/>
            <person name="Nolan M."/>
            <person name="Ohm R."/>
            <person name="Pangilinan J."/>
            <person name="Park H.-J."/>
            <person name="Ramirez L."/>
            <person name="Alfaro M."/>
            <person name="Sun H."/>
            <person name="Tritt A."/>
            <person name="Yoshinaga Y."/>
            <person name="Zwiers L.-H."/>
            <person name="Turgeon B."/>
            <person name="Goodwin S."/>
            <person name="Spatafora J."/>
            <person name="Crous P."/>
            <person name="Grigoriev I."/>
        </authorList>
    </citation>
    <scope>NUCLEOTIDE SEQUENCE</scope>
    <source>
        <strain evidence="1">CBS 279.74</strain>
    </source>
</reference>
<proteinExistence type="predicted"/>
<keyword evidence="2" id="KW-1185">Reference proteome</keyword>
<dbReference type="OrthoDB" id="3354680at2759"/>
<organism evidence="1 2">
    <name type="scientific">Pleomassaria siparia CBS 279.74</name>
    <dbReference type="NCBI Taxonomy" id="1314801"/>
    <lineage>
        <taxon>Eukaryota</taxon>
        <taxon>Fungi</taxon>
        <taxon>Dikarya</taxon>
        <taxon>Ascomycota</taxon>
        <taxon>Pezizomycotina</taxon>
        <taxon>Dothideomycetes</taxon>
        <taxon>Pleosporomycetidae</taxon>
        <taxon>Pleosporales</taxon>
        <taxon>Pleomassariaceae</taxon>
        <taxon>Pleomassaria</taxon>
    </lineage>
</organism>
<name>A0A6G1KI14_9PLEO</name>
<protein>
    <submittedName>
        <fullName evidence="1">Uncharacterized protein</fullName>
    </submittedName>
</protein>
<gene>
    <name evidence="1" type="ORF">K504DRAFT_426062</name>
</gene>
<dbReference type="EMBL" id="MU005766">
    <property type="protein sequence ID" value="KAF2712122.1"/>
    <property type="molecule type" value="Genomic_DNA"/>
</dbReference>
<evidence type="ECO:0000313" key="1">
    <source>
        <dbReference type="EMBL" id="KAF2712122.1"/>
    </source>
</evidence>
<accession>A0A6G1KI14</accession>
<dbReference type="AlphaFoldDB" id="A0A6G1KI14"/>
<evidence type="ECO:0000313" key="2">
    <source>
        <dbReference type="Proteomes" id="UP000799428"/>
    </source>
</evidence>
<sequence length="242" mass="26856">MQKIFATSVAAAVLAAASTHFLLTWQQISSTDLGKISASSTAAGHLRDSKSVSSIVNPNKHISRWSRRSIEVNIAKGISDEEILARYVKGFFGGYVLAPERAILRTLRLNIIQSDKLEKLNACPPIWSASQISSKTLPPLHTVLFSAFQVVDIHIEEPSPRSQKTHSCVDFAFGSDTFYIAGVHRFSVWRNAGVSESVKMEYSDTAFNPKAKQTLPSQTVWSFHLVYAMVLFREAVARVMRN</sequence>
<dbReference type="Proteomes" id="UP000799428">
    <property type="component" value="Unassembled WGS sequence"/>
</dbReference>